<dbReference type="InterPro" id="IPR029033">
    <property type="entry name" value="His_PPase_superfam"/>
</dbReference>
<evidence type="ECO:0000313" key="1">
    <source>
        <dbReference type="EMBL" id="RMZ94039.1"/>
    </source>
</evidence>
<comment type="caution">
    <text evidence="1">The sequence shown here is derived from an EMBL/GenBank/DDBJ whole genome shotgun (WGS) entry which is preliminary data.</text>
</comment>
<sequence>MGGRTEYNLIAEKLNYDEYSIPGCKQIGFWHLIRHAANYPVYEDIQEISKFLPDLKNLIISSNKSYLSDQDLDLLKKWNWEVSDRDKNLNTPQGNVTTEMLGLRTWSKLNPPITNGQSKLLKNILEVFLGFGLSK</sequence>
<dbReference type="Gene3D" id="3.40.50.1240">
    <property type="entry name" value="Phosphoglycerate mutase-like"/>
    <property type="match status" value="1"/>
</dbReference>
<reference evidence="1 2" key="1">
    <citation type="journal article" date="2018" name="Sci. Rep.">
        <title>Genomic signatures of local adaptation to the degree of environmental predictability in rotifers.</title>
        <authorList>
            <person name="Franch-Gras L."/>
            <person name="Hahn C."/>
            <person name="Garcia-Roger E.M."/>
            <person name="Carmona M.J."/>
            <person name="Serra M."/>
            <person name="Gomez A."/>
        </authorList>
    </citation>
    <scope>NUCLEOTIDE SEQUENCE [LARGE SCALE GENOMIC DNA]</scope>
    <source>
        <strain evidence="1">HYR1</strain>
    </source>
</reference>
<dbReference type="Proteomes" id="UP000276133">
    <property type="component" value="Unassembled WGS sequence"/>
</dbReference>
<evidence type="ECO:0000313" key="2">
    <source>
        <dbReference type="Proteomes" id="UP000276133"/>
    </source>
</evidence>
<accession>A0A3M7P532</accession>
<dbReference type="EMBL" id="REGN01013352">
    <property type="protein sequence ID" value="RMZ94039.1"/>
    <property type="molecule type" value="Genomic_DNA"/>
</dbReference>
<dbReference type="AlphaFoldDB" id="A0A3M7P532"/>
<keyword evidence="2" id="KW-1185">Reference proteome</keyword>
<gene>
    <name evidence="1" type="ORF">BpHYR1_006349</name>
</gene>
<name>A0A3M7P532_BRAPC</name>
<proteinExistence type="predicted"/>
<dbReference type="OrthoDB" id="6509975at2759"/>
<organism evidence="1 2">
    <name type="scientific">Brachionus plicatilis</name>
    <name type="common">Marine rotifer</name>
    <name type="synonym">Brachionus muelleri</name>
    <dbReference type="NCBI Taxonomy" id="10195"/>
    <lineage>
        <taxon>Eukaryota</taxon>
        <taxon>Metazoa</taxon>
        <taxon>Spiralia</taxon>
        <taxon>Gnathifera</taxon>
        <taxon>Rotifera</taxon>
        <taxon>Eurotatoria</taxon>
        <taxon>Monogononta</taxon>
        <taxon>Pseudotrocha</taxon>
        <taxon>Ploima</taxon>
        <taxon>Brachionidae</taxon>
        <taxon>Brachionus</taxon>
    </lineage>
</organism>
<protein>
    <submittedName>
        <fullName evidence="1">Multiple inositol polyphosphate phosphatase 1-like isoform X1</fullName>
    </submittedName>
</protein>
<dbReference type="SUPFAM" id="SSF53254">
    <property type="entry name" value="Phosphoglycerate mutase-like"/>
    <property type="match status" value="1"/>
</dbReference>